<keyword evidence="1" id="KW-0677">Repeat</keyword>
<dbReference type="Pfam" id="PF13041">
    <property type="entry name" value="PPR_2"/>
    <property type="match status" value="1"/>
</dbReference>
<dbReference type="Gene3D" id="1.25.40.10">
    <property type="entry name" value="Tetratricopeptide repeat domain"/>
    <property type="match status" value="1"/>
</dbReference>
<dbReference type="InterPro" id="IPR011990">
    <property type="entry name" value="TPR-like_helical_dom_sf"/>
</dbReference>
<evidence type="ECO:0000313" key="4">
    <source>
        <dbReference type="Proteomes" id="UP000288805"/>
    </source>
</evidence>
<comment type="caution">
    <text evidence="3">The sequence shown here is derived from an EMBL/GenBank/DDBJ whole genome shotgun (WGS) entry which is preliminary data.</text>
</comment>
<evidence type="ECO:0000256" key="1">
    <source>
        <dbReference type="ARBA" id="ARBA00022737"/>
    </source>
</evidence>
<dbReference type="GO" id="GO:0003723">
    <property type="term" value="F:RNA binding"/>
    <property type="evidence" value="ECO:0007669"/>
    <property type="project" value="InterPro"/>
</dbReference>
<dbReference type="Proteomes" id="UP000288805">
    <property type="component" value="Unassembled WGS sequence"/>
</dbReference>
<dbReference type="EMBL" id="QGNW01002301">
    <property type="protein sequence ID" value="RVW21298.1"/>
    <property type="molecule type" value="Genomic_DNA"/>
</dbReference>
<organism evidence="3 4">
    <name type="scientific">Vitis vinifera</name>
    <name type="common">Grape</name>
    <dbReference type="NCBI Taxonomy" id="29760"/>
    <lineage>
        <taxon>Eukaryota</taxon>
        <taxon>Viridiplantae</taxon>
        <taxon>Streptophyta</taxon>
        <taxon>Embryophyta</taxon>
        <taxon>Tracheophyta</taxon>
        <taxon>Spermatophyta</taxon>
        <taxon>Magnoliopsida</taxon>
        <taxon>eudicotyledons</taxon>
        <taxon>Gunneridae</taxon>
        <taxon>Pentapetalae</taxon>
        <taxon>rosids</taxon>
        <taxon>Vitales</taxon>
        <taxon>Vitaceae</taxon>
        <taxon>Viteae</taxon>
        <taxon>Vitis</taxon>
    </lineage>
</organism>
<gene>
    <name evidence="3" type="primary">PCMP-E90_7</name>
    <name evidence="3" type="ORF">CK203_110084</name>
</gene>
<accession>A0A438CDL9</accession>
<dbReference type="Pfam" id="PF01535">
    <property type="entry name" value="PPR"/>
    <property type="match status" value="1"/>
</dbReference>
<dbReference type="InterPro" id="IPR046960">
    <property type="entry name" value="PPR_At4g14850-like_plant"/>
</dbReference>
<dbReference type="AlphaFoldDB" id="A0A438CDL9"/>
<evidence type="ECO:0000313" key="3">
    <source>
        <dbReference type="EMBL" id="RVW21298.1"/>
    </source>
</evidence>
<dbReference type="NCBIfam" id="TIGR00756">
    <property type="entry name" value="PPR"/>
    <property type="match status" value="1"/>
</dbReference>
<evidence type="ECO:0000256" key="2">
    <source>
        <dbReference type="PROSITE-ProRule" id="PRU00708"/>
    </source>
</evidence>
<proteinExistence type="predicted"/>
<dbReference type="PROSITE" id="PS51375">
    <property type="entry name" value="PPR"/>
    <property type="match status" value="1"/>
</dbReference>
<name>A0A438CDL9_VITVI</name>
<dbReference type="InterPro" id="IPR002885">
    <property type="entry name" value="PPR_rpt"/>
</dbReference>
<feature type="repeat" description="PPR" evidence="2">
    <location>
        <begin position="140"/>
        <end position="174"/>
    </location>
</feature>
<dbReference type="GO" id="GO:0009451">
    <property type="term" value="P:RNA modification"/>
    <property type="evidence" value="ECO:0007669"/>
    <property type="project" value="InterPro"/>
</dbReference>
<sequence length="188" mass="20781">MLFPTDDANVGDRFPPRPLFLPEMEIEPSGKRLLPFSCKKMLGPTVRTHHSKFKGAAQAIVLIPGYHGSWDASTWANGERPRGDFGRDTTVSGSALLDMYAKCCVQNDDPRGANAILDMYGECRALVEACRMFEEMVSRDAVSWNAIIAAHEQNGNEEKTLSLFVWMLQSGMKPDEFTYGSVLKACAG</sequence>
<reference evidence="3 4" key="1">
    <citation type="journal article" date="2018" name="PLoS Genet.">
        <title>Population sequencing reveals clonal diversity and ancestral inbreeding in the grapevine cultivar Chardonnay.</title>
        <authorList>
            <person name="Roach M.J."/>
            <person name="Johnson D.L."/>
            <person name="Bohlmann J."/>
            <person name="van Vuuren H.J."/>
            <person name="Jones S.J."/>
            <person name="Pretorius I.S."/>
            <person name="Schmidt S.A."/>
            <person name="Borneman A.R."/>
        </authorList>
    </citation>
    <scope>NUCLEOTIDE SEQUENCE [LARGE SCALE GENOMIC DNA]</scope>
    <source>
        <strain evidence="4">cv. Chardonnay</strain>
        <tissue evidence="3">Leaf</tissue>
    </source>
</reference>
<dbReference type="PANTHER" id="PTHR47926">
    <property type="entry name" value="PENTATRICOPEPTIDE REPEAT-CONTAINING PROTEIN"/>
    <property type="match status" value="1"/>
</dbReference>
<protein>
    <submittedName>
        <fullName evidence="3">Pentatricopeptide repeat-containing protein, mitochondrial</fullName>
    </submittedName>
</protein>